<dbReference type="AlphaFoldDB" id="A0A7W7C6D3"/>
<name>A0A7W7C6D3_9PSEU</name>
<feature type="region of interest" description="Disordered" evidence="1">
    <location>
        <begin position="386"/>
        <end position="501"/>
    </location>
</feature>
<feature type="transmembrane region" description="Helical" evidence="2">
    <location>
        <begin position="200"/>
        <end position="221"/>
    </location>
</feature>
<sequence length="501" mass="50405">MTVLRPTTHGSVAGPGVAAPPATAAQQVRAALAVSLGVIALGYLGSAAVIALVLASADRAVISLEAVSSAAGPLWLAAHHVPLTIRGFDLGVLPLLPTVLVFLLSAKAAGGLTRRLRLGRPADAVRVIATMGVTNLVLGGMLAAFIDPPFAAAPATASVACGLIAALAATAGVARGCGLTGLVRRRLGDGVCAGLRAARIALMSLCAMGALLVALALALSFGSVRGAFAELAPGIGGFGLLLVCLLYLPNAVVAALSFVAGAGFNLGAVVVSPLRVIGGLEPPFPLLAALPESGTRWWLVCLLLPIGAGLLLGWACRRADPQPQNRVLVVGVAGAVVAAAAFVAAALTGGNLGVTSFRIQAGLLAVALFVWVAGPAAVVAWMAGPRAETDETEDEDPESVEDEDAEAAEDAAEDAETDGEAEDADEVAAAADEDADEAEPVAGDEPDQEPEVAEYEAPEAPSEPEPVAEEVPPPAGEEADFVGEEELEQALLEPPEEPGKR</sequence>
<gene>
    <name evidence="3" type="ORF">HNR67_000339</name>
</gene>
<keyword evidence="4" id="KW-1185">Reference proteome</keyword>
<evidence type="ECO:0000313" key="3">
    <source>
        <dbReference type="EMBL" id="MBB4674221.1"/>
    </source>
</evidence>
<evidence type="ECO:0000256" key="2">
    <source>
        <dbReference type="SAM" id="Phobius"/>
    </source>
</evidence>
<feature type="compositionally biased region" description="Acidic residues" evidence="1">
    <location>
        <begin position="477"/>
        <end position="488"/>
    </location>
</feature>
<dbReference type="EMBL" id="JACHMH010000001">
    <property type="protein sequence ID" value="MBB4674221.1"/>
    <property type="molecule type" value="Genomic_DNA"/>
</dbReference>
<reference evidence="3 4" key="1">
    <citation type="submission" date="2020-08" db="EMBL/GenBank/DDBJ databases">
        <title>Sequencing the genomes of 1000 actinobacteria strains.</title>
        <authorList>
            <person name="Klenk H.-P."/>
        </authorList>
    </citation>
    <scope>NUCLEOTIDE SEQUENCE [LARGE SCALE GENOMIC DNA]</scope>
    <source>
        <strain evidence="3 4">DSM 44230</strain>
    </source>
</reference>
<dbReference type="Proteomes" id="UP000533598">
    <property type="component" value="Unassembled WGS sequence"/>
</dbReference>
<dbReference type="RefSeq" id="WP_185000238.1">
    <property type="nucleotide sequence ID" value="NZ_BAAAUI010000011.1"/>
</dbReference>
<comment type="caution">
    <text evidence="3">The sequence shown here is derived from an EMBL/GenBank/DDBJ whole genome shotgun (WGS) entry which is preliminary data.</text>
</comment>
<feature type="transmembrane region" description="Helical" evidence="2">
    <location>
        <begin position="30"/>
        <end position="54"/>
    </location>
</feature>
<proteinExistence type="predicted"/>
<feature type="transmembrane region" description="Helical" evidence="2">
    <location>
        <begin position="90"/>
        <end position="112"/>
    </location>
</feature>
<feature type="transmembrane region" description="Helical" evidence="2">
    <location>
        <begin position="255"/>
        <end position="277"/>
    </location>
</feature>
<feature type="transmembrane region" description="Helical" evidence="2">
    <location>
        <begin position="297"/>
        <end position="315"/>
    </location>
</feature>
<feature type="transmembrane region" description="Helical" evidence="2">
    <location>
        <begin position="327"/>
        <end position="347"/>
    </location>
</feature>
<protein>
    <submittedName>
        <fullName evidence="3">Uncharacterized protein</fullName>
    </submittedName>
</protein>
<feature type="transmembrane region" description="Helical" evidence="2">
    <location>
        <begin position="152"/>
        <end position="179"/>
    </location>
</feature>
<feature type="compositionally biased region" description="Acidic residues" evidence="1">
    <location>
        <begin position="390"/>
        <end position="457"/>
    </location>
</feature>
<organism evidence="3 4">
    <name type="scientific">Crossiella cryophila</name>
    <dbReference type="NCBI Taxonomy" id="43355"/>
    <lineage>
        <taxon>Bacteria</taxon>
        <taxon>Bacillati</taxon>
        <taxon>Actinomycetota</taxon>
        <taxon>Actinomycetes</taxon>
        <taxon>Pseudonocardiales</taxon>
        <taxon>Pseudonocardiaceae</taxon>
        <taxon>Crossiella</taxon>
    </lineage>
</organism>
<dbReference type="Pfam" id="PF19877">
    <property type="entry name" value="DUF6350"/>
    <property type="match status" value="1"/>
</dbReference>
<keyword evidence="2" id="KW-0812">Transmembrane</keyword>
<accession>A0A7W7C6D3</accession>
<feature type="transmembrane region" description="Helical" evidence="2">
    <location>
        <begin position="359"/>
        <end position="383"/>
    </location>
</feature>
<evidence type="ECO:0000313" key="4">
    <source>
        <dbReference type="Proteomes" id="UP000533598"/>
    </source>
</evidence>
<evidence type="ECO:0000256" key="1">
    <source>
        <dbReference type="SAM" id="MobiDB-lite"/>
    </source>
</evidence>
<feature type="transmembrane region" description="Helical" evidence="2">
    <location>
        <begin position="124"/>
        <end position="146"/>
    </location>
</feature>
<dbReference type="InterPro" id="IPR045931">
    <property type="entry name" value="DUF6350"/>
</dbReference>
<keyword evidence="2" id="KW-0472">Membrane</keyword>
<keyword evidence="2" id="KW-1133">Transmembrane helix</keyword>
<feature type="transmembrane region" description="Helical" evidence="2">
    <location>
        <begin position="227"/>
        <end position="248"/>
    </location>
</feature>